<dbReference type="KEGG" id="paun:MJA45_05410"/>
<dbReference type="InterPro" id="IPR025559">
    <property type="entry name" value="Eis_dom"/>
</dbReference>
<feature type="domain" description="N-acetyltransferase" evidence="1">
    <location>
        <begin position="2"/>
        <end position="147"/>
    </location>
</feature>
<dbReference type="SUPFAM" id="SSF55729">
    <property type="entry name" value="Acyl-CoA N-acyltransferases (Nat)"/>
    <property type="match status" value="1"/>
</dbReference>
<dbReference type="RefSeq" id="WP_315606250.1">
    <property type="nucleotide sequence ID" value="NZ_CP130318.1"/>
</dbReference>
<dbReference type="AlphaFoldDB" id="A0AA96LFT4"/>
<organism evidence="2 3">
    <name type="scientific">Paenibacillus aurantius</name>
    <dbReference type="NCBI Taxonomy" id="2918900"/>
    <lineage>
        <taxon>Bacteria</taxon>
        <taxon>Bacillati</taxon>
        <taxon>Bacillota</taxon>
        <taxon>Bacilli</taxon>
        <taxon>Bacillales</taxon>
        <taxon>Paenibacillaceae</taxon>
        <taxon>Paenibacillus</taxon>
    </lineage>
</organism>
<dbReference type="Pfam" id="PF13527">
    <property type="entry name" value="Acetyltransf_9"/>
    <property type="match status" value="1"/>
</dbReference>
<dbReference type="GO" id="GO:0030649">
    <property type="term" value="P:aminoglycoside antibiotic catabolic process"/>
    <property type="evidence" value="ECO:0007669"/>
    <property type="project" value="TreeGrafter"/>
</dbReference>
<dbReference type="CDD" id="cd04301">
    <property type="entry name" value="NAT_SF"/>
    <property type="match status" value="1"/>
</dbReference>
<dbReference type="InterPro" id="IPR016181">
    <property type="entry name" value="Acyl_CoA_acyltransferase"/>
</dbReference>
<name>A0AA96LFT4_9BACL</name>
<dbReference type="EC" id="2.3.1.-" evidence="2"/>
<dbReference type="GO" id="GO:0034069">
    <property type="term" value="F:aminoglycoside N-acetyltransferase activity"/>
    <property type="evidence" value="ECO:0007669"/>
    <property type="project" value="TreeGrafter"/>
</dbReference>
<sequence>MNGIQPMRREDYERSIRLSEFAFQYEFTEEERAARMAKIKPEEHYGYYIDGTLAAKLMLMPMQVWLHGRKFDMGGIAGVATWPEYRRRGMVGQLLQHALEVMKEEGRTLSFLHPFSFGFYRRYGWETYVDYRKYELTAENLPRYPVQEGRVEATADWELLNGLYEAYASRYNGTLVRTEEWWQDRIFRFKKGRSVVCRNPSGEPEGYMIYQVKNKEMQIHEFVYLTEQARRSLWKFTSDHDSMAELFKMTAPGDDALPFLLEDPRIKQETVPYFMARIVDAALFLEQYPFTAGEGKREFVLHLEDLQAGWNRGSYRVAVDEEGRASVQRIESSPTDDHHREGTEAAPAGLACDIQTLAAVLIGYKRPGFLQRTGRLQGDDQAVNLLESLVPARQTYLLDFF</sequence>
<dbReference type="Pfam" id="PF13530">
    <property type="entry name" value="SCP2_2"/>
    <property type="match status" value="1"/>
</dbReference>
<dbReference type="Pfam" id="PF17668">
    <property type="entry name" value="Acetyltransf_17"/>
    <property type="match status" value="1"/>
</dbReference>
<dbReference type="PANTHER" id="PTHR37817:SF1">
    <property type="entry name" value="N-ACETYLTRANSFERASE EIS"/>
    <property type="match status" value="1"/>
</dbReference>
<reference evidence="2 3" key="1">
    <citation type="submission" date="2022-02" db="EMBL/GenBank/DDBJ databases">
        <title>Paenibacillus sp. MBLB1776 Whole Genome Shotgun Sequencing.</title>
        <authorList>
            <person name="Hwang C.Y."/>
            <person name="Cho E.-S."/>
            <person name="Seo M.-J."/>
        </authorList>
    </citation>
    <scope>NUCLEOTIDE SEQUENCE [LARGE SCALE GENOMIC DNA]</scope>
    <source>
        <strain evidence="2 3">MBLB1776</strain>
    </source>
</reference>
<dbReference type="PANTHER" id="PTHR37817">
    <property type="entry name" value="N-ACETYLTRANSFERASE EIS"/>
    <property type="match status" value="1"/>
</dbReference>
<dbReference type="Gene3D" id="3.40.630.30">
    <property type="match status" value="2"/>
</dbReference>
<gene>
    <name evidence="2" type="ORF">MJA45_05410</name>
</gene>
<dbReference type="InterPro" id="IPR036527">
    <property type="entry name" value="SCP2_sterol-bd_dom_sf"/>
</dbReference>
<dbReference type="InterPro" id="IPR000182">
    <property type="entry name" value="GNAT_dom"/>
</dbReference>
<dbReference type="Proteomes" id="UP001305702">
    <property type="component" value="Chromosome"/>
</dbReference>
<accession>A0AA96LFT4</accession>
<keyword evidence="3" id="KW-1185">Reference proteome</keyword>
<keyword evidence="2" id="KW-0808">Transferase</keyword>
<evidence type="ECO:0000259" key="1">
    <source>
        <dbReference type="PROSITE" id="PS51186"/>
    </source>
</evidence>
<dbReference type="InterPro" id="IPR051554">
    <property type="entry name" value="Acetyltransferase_Eis"/>
</dbReference>
<evidence type="ECO:0000313" key="2">
    <source>
        <dbReference type="EMBL" id="WNQ12473.1"/>
    </source>
</evidence>
<dbReference type="Gene3D" id="3.30.1050.10">
    <property type="entry name" value="SCP2 sterol-binding domain"/>
    <property type="match status" value="1"/>
</dbReference>
<proteinExistence type="predicted"/>
<keyword evidence="2" id="KW-0012">Acyltransferase</keyword>
<dbReference type="EMBL" id="CP130318">
    <property type="protein sequence ID" value="WNQ12473.1"/>
    <property type="molecule type" value="Genomic_DNA"/>
</dbReference>
<dbReference type="InterPro" id="IPR041380">
    <property type="entry name" value="Acetyltransf_17"/>
</dbReference>
<dbReference type="PROSITE" id="PS51186">
    <property type="entry name" value="GNAT"/>
    <property type="match status" value="1"/>
</dbReference>
<evidence type="ECO:0000313" key="3">
    <source>
        <dbReference type="Proteomes" id="UP001305702"/>
    </source>
</evidence>
<protein>
    <submittedName>
        <fullName evidence="2">GNAT family N-acetyltransferase</fullName>
        <ecNumber evidence="2">2.3.1.-</ecNumber>
    </submittedName>
</protein>
<dbReference type="SUPFAM" id="SSF55718">
    <property type="entry name" value="SCP-like"/>
    <property type="match status" value="1"/>
</dbReference>